<dbReference type="EMBL" id="BQXS01007533">
    <property type="protein sequence ID" value="GKT27978.1"/>
    <property type="molecule type" value="Genomic_DNA"/>
</dbReference>
<dbReference type="Proteomes" id="UP001057375">
    <property type="component" value="Unassembled WGS sequence"/>
</dbReference>
<name>A0ABQ5K5X2_9EUKA</name>
<keyword evidence="2" id="KW-1185">Reference proteome</keyword>
<proteinExistence type="predicted"/>
<feature type="non-terminal residue" evidence="1">
    <location>
        <position position="1"/>
    </location>
</feature>
<gene>
    <name evidence="1" type="ORF">ADUPG1_004826</name>
</gene>
<organism evidence="1 2">
    <name type="scientific">Aduncisulcus paluster</name>
    <dbReference type="NCBI Taxonomy" id="2918883"/>
    <lineage>
        <taxon>Eukaryota</taxon>
        <taxon>Metamonada</taxon>
        <taxon>Carpediemonas-like organisms</taxon>
        <taxon>Aduncisulcus</taxon>
    </lineage>
</organism>
<evidence type="ECO:0000313" key="2">
    <source>
        <dbReference type="Proteomes" id="UP001057375"/>
    </source>
</evidence>
<accession>A0ABQ5K5X2</accession>
<reference evidence="1" key="1">
    <citation type="submission" date="2022-03" db="EMBL/GenBank/DDBJ databases">
        <title>Draft genome sequence of Aduncisulcus paluster, a free-living microaerophilic Fornicata.</title>
        <authorList>
            <person name="Yuyama I."/>
            <person name="Kume K."/>
            <person name="Tamura T."/>
            <person name="Inagaki Y."/>
            <person name="Hashimoto T."/>
        </authorList>
    </citation>
    <scope>NUCLEOTIDE SEQUENCE</scope>
    <source>
        <strain evidence="1">NY0171</strain>
    </source>
</reference>
<evidence type="ECO:0000313" key="1">
    <source>
        <dbReference type="EMBL" id="GKT27978.1"/>
    </source>
</evidence>
<sequence length="165" mass="17448">DALSDDALSDGHLHDTDMNNGLRKCTMHESIRQVTCKMSAVSKTTTALHPALALESSSVCPRYIMEQCVAPIPPVPCASTLLARVKMLECLARDVAPCVSASNVACAISRGHDCVGNVVPFLSLIITGDAKACSTPASLLSESEHVSEGLCACLRLYASSAKRFQ</sequence>
<protein>
    <submittedName>
        <fullName evidence="1">Uncharacterized protein</fullName>
    </submittedName>
</protein>
<feature type="non-terminal residue" evidence="1">
    <location>
        <position position="165"/>
    </location>
</feature>
<comment type="caution">
    <text evidence="1">The sequence shown here is derived from an EMBL/GenBank/DDBJ whole genome shotgun (WGS) entry which is preliminary data.</text>
</comment>